<protein>
    <recommendedName>
        <fullName evidence="8">Cellular morphogenesis protein</fullName>
    </recommendedName>
</protein>
<dbReference type="VEuPathDB" id="FungiDB:BLGHR1_13850"/>
<keyword evidence="2" id="KW-1133">Transmembrane helix</keyword>
<evidence type="ECO:0000259" key="4">
    <source>
        <dbReference type="Pfam" id="PF20842"/>
    </source>
</evidence>
<dbReference type="PANTHER" id="PTHR31778:SF2">
    <property type="entry name" value="BUD SITE SELECTION PROTEIN RAX2"/>
    <property type="match status" value="1"/>
</dbReference>
<evidence type="ECO:0008006" key="8">
    <source>
        <dbReference type="Google" id="ProtNLM"/>
    </source>
</evidence>
<feature type="compositionally biased region" description="Low complexity" evidence="1">
    <location>
        <begin position="244"/>
        <end position="257"/>
    </location>
</feature>
<proteinExistence type="predicted"/>
<dbReference type="InterPro" id="IPR024982">
    <property type="entry name" value="Rax2-like_C"/>
</dbReference>
<feature type="domain" description="Rax2-like second" evidence="4">
    <location>
        <begin position="230"/>
        <end position="379"/>
    </location>
</feature>
<dbReference type="PANTHER" id="PTHR31778">
    <property type="entry name" value="BUD SITE SELECTION PROTEIN RAX2"/>
    <property type="match status" value="1"/>
</dbReference>
<evidence type="ECO:0000313" key="7">
    <source>
        <dbReference type="Proteomes" id="UP000275772"/>
    </source>
</evidence>
<dbReference type="GO" id="GO:1902929">
    <property type="term" value="C:plasma membrane of growing cell tip"/>
    <property type="evidence" value="ECO:0007669"/>
    <property type="project" value="TreeGrafter"/>
</dbReference>
<feature type="domain" description="Rax2-like third" evidence="5">
    <location>
        <begin position="390"/>
        <end position="547"/>
    </location>
</feature>
<reference evidence="6 7" key="1">
    <citation type="submission" date="2017-11" db="EMBL/GenBank/DDBJ databases">
        <authorList>
            <person name="Kracher B."/>
        </authorList>
    </citation>
    <scope>NUCLEOTIDE SEQUENCE [LARGE SCALE GENOMIC DNA]</scope>
    <source>
        <strain evidence="6 7">RACE1</strain>
    </source>
</reference>
<keyword evidence="2" id="KW-0472">Membrane</keyword>
<evidence type="ECO:0000259" key="5">
    <source>
        <dbReference type="Pfam" id="PF20843"/>
    </source>
</evidence>
<evidence type="ECO:0000256" key="1">
    <source>
        <dbReference type="SAM" id="MobiDB-lite"/>
    </source>
</evidence>
<dbReference type="InterPro" id="IPR048266">
    <property type="entry name" value="Rax2-like_second"/>
</dbReference>
<dbReference type="Pfam" id="PF20842">
    <property type="entry name" value="Rax2_2"/>
    <property type="match status" value="1"/>
</dbReference>
<organism evidence="6 7">
    <name type="scientific">Blumeria hordei</name>
    <name type="common">Barley powdery mildew</name>
    <name type="synonym">Blumeria graminis f. sp. hordei</name>
    <dbReference type="NCBI Taxonomy" id="2867405"/>
    <lineage>
        <taxon>Eukaryota</taxon>
        <taxon>Fungi</taxon>
        <taxon>Dikarya</taxon>
        <taxon>Ascomycota</taxon>
        <taxon>Pezizomycotina</taxon>
        <taxon>Leotiomycetes</taxon>
        <taxon>Erysiphales</taxon>
        <taxon>Erysiphaceae</taxon>
        <taxon>Blumeria</taxon>
    </lineage>
</organism>
<evidence type="ECO:0000313" key="6">
    <source>
        <dbReference type="EMBL" id="SZF03062.1"/>
    </source>
</evidence>
<gene>
    <name evidence="6" type="ORF">BLGHR1_13850</name>
</gene>
<sequence>MMSLHSMISSGPNCVPLLTIGIYFLLTVQIVTGSTSKSTPPLNIKLDDLGRTALVGNFDGISVYKDEEYKPRELAKNGSQSLYVRLPDGGFMNVASSDANILAMCISRLKNSEKTGIVIGGNFTDLAGLESPGIASYDPSTSTIIPLPGLSGQVSALLCDQEAETVYIGGNFKVENSTNAIAWSSKDGWKSLPFGGFNGPVTTISKASNGNIIFGGSFTGLGNATEPEMPDQQLVNIKDAKIKSSSPESSTPSSDPSRIVCKSNGTSNMENPWLLADNTPGFWRADFGFNFQPTKLRLWNVRQNGRGTKTFRFTAFPINGIMNLTYIDPMTNRNNYCSSECPLTWNASVLYQDFHFVNIIGMNAIQIDISAWYGIGGGLSGIELFQNDIYSYAINEFNEPGCTNSNISSTATTTGQWTTSSSLQSSSEYLTILTSNKDSSVTFTPSIRQSGNYSVNMYTPGCLQDSTCATRGRVNITGLMNQDISNGVGFSTEIFQTNNHDKYDQIYFGYVEASSSKFRPSVTIALSSNQAPRDITLVAQRIGFTLISPSGGLNGLFEYDPKEIRTDASNHKDSAFEIAGKYISSGAEIKTLQSAGNITFVGGNFTNKNFSNIFKVTGPKIEATSGSGLNGDVRAMMINENNLYVGGAFTSTIDSSLGLFNVAAYNIQNDRWSPLGAGVNGPILSIVPILMNITNEKPETMIALTGHFDKVLEFDKSPSFYTEGFAIWVPSRNNWLQNINGNSMKIEGEITSALYLPYGASLYAGSIFSSQLSAIDIAQINAAGSSLRSFPIRIQPSVFQSPHIIPGQVPSQTTTGIVTGLFFVRGSHNITVLGGHFSAKGHDGLDVNNLAFIDGANDDIVTGVGPSLSNDSTILAMSILEDNLFAGGSLAGKVNGANIRGLISYNVPNASFNTQPPELDGNVNTIINSKAKTDIFVGGNFSFAGSLSCPAVCHFSSKFSQWNRPGIGLDGTANSMIWANSSTSLIVGGNLKINGQSASLVTFNTKSLNWTIFAHSEMIPGPVDSITKADSDSSQIWVSGLALNGTAFLMKFDGNTWASVGNILGPNTRIKGLQVLKLTSNHAPSKLVPADSALLVTGSINIEGFGRASAALFNGIDFHPYIITRSAGQSESSLSQFFAEKDNFFHNSSAKLAKGFVILIALGIALALIMVVVVAGICVERIRKKREGYTPAPTAGIDRGNSMTTRVPPDKLFGSLGQGGRKAVEKQAALL</sequence>
<keyword evidence="2" id="KW-0812">Transmembrane</keyword>
<dbReference type="EMBL" id="UNSH01000046">
    <property type="protein sequence ID" value="SZF03062.1"/>
    <property type="molecule type" value="Genomic_DNA"/>
</dbReference>
<feature type="transmembrane region" description="Helical" evidence="2">
    <location>
        <begin position="1156"/>
        <end position="1179"/>
    </location>
</feature>
<feature type="region of interest" description="Disordered" evidence="1">
    <location>
        <begin position="241"/>
        <end position="265"/>
    </location>
</feature>
<dbReference type="Pfam" id="PF20843">
    <property type="entry name" value="Rax2_3"/>
    <property type="match status" value="1"/>
</dbReference>
<feature type="domain" description="Rax2-like C-terminal" evidence="3">
    <location>
        <begin position="902"/>
        <end position="1147"/>
    </location>
</feature>
<evidence type="ECO:0000256" key="2">
    <source>
        <dbReference type="SAM" id="Phobius"/>
    </source>
</evidence>
<name>A0A383UUW5_BLUHO</name>
<dbReference type="Pfam" id="PF12768">
    <property type="entry name" value="Rax2"/>
    <property type="match status" value="1"/>
</dbReference>
<dbReference type="Proteomes" id="UP000275772">
    <property type="component" value="Unassembled WGS sequence"/>
</dbReference>
<dbReference type="InterPro" id="IPR048265">
    <property type="entry name" value="Rax2-like_third"/>
</dbReference>
<evidence type="ECO:0000259" key="3">
    <source>
        <dbReference type="Pfam" id="PF12768"/>
    </source>
</evidence>
<dbReference type="AlphaFoldDB" id="A0A383UUW5"/>
<accession>A0A383UUW5</accession>